<dbReference type="NCBIfam" id="TIGR01378">
    <property type="entry name" value="thi_PPkinase"/>
    <property type="match status" value="1"/>
</dbReference>
<dbReference type="PANTHER" id="PTHR41299:SF1">
    <property type="entry name" value="THIAMINE PYROPHOSPHOKINASE"/>
    <property type="match status" value="1"/>
</dbReference>
<dbReference type="InterPro" id="IPR006282">
    <property type="entry name" value="Thi_PPkinase"/>
</dbReference>
<evidence type="ECO:0000259" key="6">
    <source>
        <dbReference type="SMART" id="SM00983"/>
    </source>
</evidence>
<dbReference type="GO" id="GO:0009229">
    <property type="term" value="P:thiamine diphosphate biosynthetic process"/>
    <property type="evidence" value="ECO:0007669"/>
    <property type="project" value="InterPro"/>
</dbReference>
<dbReference type="InterPro" id="IPR007373">
    <property type="entry name" value="Thiamin_PyroPKinase_B1-bd"/>
</dbReference>
<dbReference type="GO" id="GO:0005524">
    <property type="term" value="F:ATP binding"/>
    <property type="evidence" value="ECO:0007669"/>
    <property type="project" value="UniProtKB-KW"/>
</dbReference>
<dbReference type="PANTHER" id="PTHR41299">
    <property type="entry name" value="THIAMINE PYROPHOSPHOKINASE"/>
    <property type="match status" value="1"/>
</dbReference>
<dbReference type="GO" id="GO:0016301">
    <property type="term" value="F:kinase activity"/>
    <property type="evidence" value="ECO:0007669"/>
    <property type="project" value="UniProtKB-KW"/>
</dbReference>
<evidence type="ECO:0000256" key="5">
    <source>
        <dbReference type="NCBIfam" id="TIGR01378"/>
    </source>
</evidence>
<dbReference type="InterPro" id="IPR036371">
    <property type="entry name" value="TPK_B1-bd_sf"/>
</dbReference>
<dbReference type="GO" id="GO:0004788">
    <property type="term" value="F:thiamine diphosphokinase activity"/>
    <property type="evidence" value="ECO:0007669"/>
    <property type="project" value="UniProtKB-UniRule"/>
</dbReference>
<dbReference type="RefSeq" id="WP_002464550.1">
    <property type="nucleotide sequence ID" value="NZ_AEUN01000470.1"/>
</dbReference>
<dbReference type="CDD" id="cd07995">
    <property type="entry name" value="TPK"/>
    <property type="match status" value="1"/>
</dbReference>
<dbReference type="InterPro" id="IPR007371">
    <property type="entry name" value="TPK_catalytic"/>
</dbReference>
<evidence type="ECO:0000313" key="7">
    <source>
        <dbReference type="EMBL" id="EHJ07440.1"/>
    </source>
</evidence>
<dbReference type="GO" id="GO:0030975">
    <property type="term" value="F:thiamine binding"/>
    <property type="evidence" value="ECO:0007669"/>
    <property type="project" value="InterPro"/>
</dbReference>
<dbReference type="Pfam" id="PF04265">
    <property type="entry name" value="TPK_B1_binding"/>
    <property type="match status" value="1"/>
</dbReference>
<keyword evidence="3 7" id="KW-0418">Kinase</keyword>
<sequence>MHINLLCSDRFLPKDLLSSRHEDKWAGVDRGALILLEHDITPFFSVGDFDSVNEVERKLLQEQLNIKPVKAEKADTDLALAVEKAVALGFDEITVYGATGGRLDHFFGAVQLLLKQAYYQHNIMIELVDCQNKIRLLPTGEHHIQLIKKYPYISFIPMSDNVLLSLTGFKYNLHRQLLNLGSTLTISNEVEQDNAIINVHQGLLLQIRSTDLNN</sequence>
<dbReference type="SMART" id="SM00983">
    <property type="entry name" value="TPK_B1_binding"/>
    <property type="match status" value="1"/>
</dbReference>
<reference evidence="7 8" key="1">
    <citation type="journal article" date="2012" name="BMC Genomics">
        <title>Comparative genomic analysis of the genus Staphylococcus including Staphylococcus aureus and its newly described sister species Staphylococcus simiae.</title>
        <authorList>
            <person name="Suzuki H."/>
            <person name="Lefebure T."/>
            <person name="Pavinski Bitar P."/>
            <person name="Stanhope M.J."/>
        </authorList>
    </citation>
    <scope>NUCLEOTIDE SEQUENCE [LARGE SCALE GENOMIC DNA]</scope>
    <source>
        <strain evidence="7 8">CCM 7213</strain>
    </source>
</reference>
<accession>G5JK47</accession>
<keyword evidence="4" id="KW-0067">ATP-binding</keyword>
<gene>
    <name evidence="7" type="ORF">SS7213T_09292</name>
</gene>
<evidence type="ECO:0000256" key="1">
    <source>
        <dbReference type="ARBA" id="ARBA00022679"/>
    </source>
</evidence>
<dbReference type="Proteomes" id="UP000005413">
    <property type="component" value="Unassembled WGS sequence"/>
</dbReference>
<dbReference type="GO" id="GO:0006772">
    <property type="term" value="P:thiamine metabolic process"/>
    <property type="evidence" value="ECO:0007669"/>
    <property type="project" value="UniProtKB-UniRule"/>
</dbReference>
<dbReference type="Pfam" id="PF04263">
    <property type="entry name" value="TPK_catalytic"/>
    <property type="match status" value="1"/>
</dbReference>
<dbReference type="SUPFAM" id="SSF63862">
    <property type="entry name" value="Thiamin pyrophosphokinase, substrate-binding domain"/>
    <property type="match status" value="1"/>
</dbReference>
<feature type="domain" description="Thiamin pyrophosphokinase thiamin-binding" evidence="6">
    <location>
        <begin position="140"/>
        <end position="205"/>
    </location>
</feature>
<proteinExistence type="predicted"/>
<dbReference type="AlphaFoldDB" id="G5JK47"/>
<dbReference type="InterPro" id="IPR053149">
    <property type="entry name" value="TPK"/>
</dbReference>
<comment type="caution">
    <text evidence="7">The sequence shown here is derived from an EMBL/GenBank/DDBJ whole genome shotgun (WGS) entry which is preliminary data.</text>
</comment>
<evidence type="ECO:0000256" key="4">
    <source>
        <dbReference type="ARBA" id="ARBA00022840"/>
    </source>
</evidence>
<dbReference type="EC" id="2.7.6.2" evidence="5"/>
<keyword evidence="2" id="KW-0547">Nucleotide-binding</keyword>
<evidence type="ECO:0000256" key="2">
    <source>
        <dbReference type="ARBA" id="ARBA00022741"/>
    </source>
</evidence>
<protein>
    <recommendedName>
        <fullName evidence="5">Thiamine diphosphokinase</fullName>
        <ecNumber evidence="5">2.7.6.2</ecNumber>
    </recommendedName>
</protein>
<name>G5JK47_9STAP</name>
<dbReference type="EMBL" id="AEUN01000470">
    <property type="protein sequence ID" value="EHJ07440.1"/>
    <property type="molecule type" value="Genomic_DNA"/>
</dbReference>
<dbReference type="Gene3D" id="3.40.50.10240">
    <property type="entry name" value="Thiamin pyrophosphokinase, catalytic domain"/>
    <property type="match status" value="1"/>
</dbReference>
<keyword evidence="1" id="KW-0808">Transferase</keyword>
<dbReference type="OrthoDB" id="9804377at2"/>
<evidence type="ECO:0000256" key="3">
    <source>
        <dbReference type="ARBA" id="ARBA00022777"/>
    </source>
</evidence>
<dbReference type="PATRIC" id="fig|911238.3.peg.1621"/>
<dbReference type="InterPro" id="IPR036759">
    <property type="entry name" value="TPK_catalytic_sf"/>
</dbReference>
<organism evidence="7 8">
    <name type="scientific">Staphylococcus simiae CCM 7213 = CCUG 51256</name>
    <dbReference type="NCBI Taxonomy" id="911238"/>
    <lineage>
        <taxon>Bacteria</taxon>
        <taxon>Bacillati</taxon>
        <taxon>Bacillota</taxon>
        <taxon>Bacilli</taxon>
        <taxon>Bacillales</taxon>
        <taxon>Staphylococcaceae</taxon>
        <taxon>Staphylococcus</taxon>
    </lineage>
</organism>
<evidence type="ECO:0000313" key="8">
    <source>
        <dbReference type="Proteomes" id="UP000005413"/>
    </source>
</evidence>
<dbReference type="SUPFAM" id="SSF63999">
    <property type="entry name" value="Thiamin pyrophosphokinase, catalytic domain"/>
    <property type="match status" value="1"/>
</dbReference>
<keyword evidence="8" id="KW-1185">Reference proteome</keyword>